<organism evidence="1">
    <name type="scientific">freshwater metagenome</name>
    <dbReference type="NCBI Taxonomy" id="449393"/>
    <lineage>
        <taxon>unclassified sequences</taxon>
        <taxon>metagenomes</taxon>
        <taxon>ecological metagenomes</taxon>
    </lineage>
</organism>
<proteinExistence type="predicted"/>
<dbReference type="EMBL" id="CAESAK010000004">
    <property type="protein sequence ID" value="CAB4329958.1"/>
    <property type="molecule type" value="Genomic_DNA"/>
</dbReference>
<accession>A0A6J5YM57</accession>
<dbReference type="SUPFAM" id="SSF55486">
    <property type="entry name" value="Metalloproteases ('zincins'), catalytic domain"/>
    <property type="match status" value="1"/>
</dbReference>
<reference evidence="1" key="1">
    <citation type="submission" date="2020-05" db="EMBL/GenBank/DDBJ databases">
        <authorList>
            <person name="Chiriac C."/>
            <person name="Salcher M."/>
            <person name="Ghai R."/>
            <person name="Kavagutti S V."/>
        </authorList>
    </citation>
    <scope>NUCLEOTIDE SEQUENCE</scope>
</reference>
<gene>
    <name evidence="1" type="ORF">UFOPK3775_00072</name>
</gene>
<dbReference type="PANTHER" id="PTHR41775:SF1">
    <property type="entry name" value="PEPTIDASE M6-LIKE DOMAIN-CONTAINING PROTEIN"/>
    <property type="match status" value="1"/>
</dbReference>
<dbReference type="PANTHER" id="PTHR41775">
    <property type="entry name" value="SECRETED PROTEIN-RELATED"/>
    <property type="match status" value="1"/>
</dbReference>
<evidence type="ECO:0000313" key="1">
    <source>
        <dbReference type="EMBL" id="CAB4329958.1"/>
    </source>
</evidence>
<dbReference type="AlphaFoldDB" id="A0A6J5YM57"/>
<name>A0A6J5YM57_9ZZZZ</name>
<sequence length="470" mass="50390">MWIYDPENTSKSLGAPGIFLKKTGGSWTFVGAKSTNGIFTTTLVEGAYVFDVVEPNGNSAKYSRATYSINVSASGAVTMAGLSANSQGYFSVTAILNARRALEISNFKASSICQLTDATKSPNMSNAFPRATGRLSNKGVIKALIVPADFTDLRGVGNPADIYKDMAQGTHEFFYKQSQESLKFEFTTLKEFVHLDVAVGIFDLGSYNGGDPTAFFKAGLAAADPLVDFSKFDVVYVLPPSTVKPKEIAYGPAFPNNIDGQDFQTSDGRVLNGAVGGADAWQALPGAGWKWMAHETGHLFGLFDWYTLDGTNPYGPWDLMSLNWSTAAIELNAWNRYISGWLSDSQMQCLAKSTLTKTGVDYTVEVIGVDSNKAKAVTVKISDTLVLVMEARGTAGLDRLGTYQSGLLVYTVNTATQTIKGMGKTYAMPGVNPSLDNAPLRPGDSITVEGVTIRVDSFESNSLKVHLSGG</sequence>
<protein>
    <submittedName>
        <fullName evidence="1">Unannotated protein</fullName>
    </submittedName>
</protein>